<name>A0A1J8R2J1_9AGAM</name>
<evidence type="ECO:0008006" key="3">
    <source>
        <dbReference type="Google" id="ProtNLM"/>
    </source>
</evidence>
<protein>
    <recommendedName>
        <fullName evidence="3">F-box domain-containing protein</fullName>
    </recommendedName>
</protein>
<proteinExistence type="predicted"/>
<sequence length="289" mass="32339">MHQAPPQVAELALRGLLHLQEVSLIADKAFRFRTSTLDILRIQSSTLTSTRNMVEQWFAPCKQLHLISTTAETARVTERVLCELNNRILCDGLEEFRYNTIHVADSIDYAISLHTFTPLMPFSSLKIVDLAAFCTSLLDDNALGSIVNSWPRLEELYLGIKFGSRIAPKITFQGFLTVLSSCLNLREFGLAFDATTPDLPIAEKPGGWVCNTNITTLHVGFSPIEQPPQVAVVLSVILPCLTEINVEHYDANSRNRGAREAKWAEVLKYISFSNLEEARGFACLKPRFQ</sequence>
<keyword evidence="2" id="KW-1185">Reference proteome</keyword>
<evidence type="ECO:0000313" key="2">
    <source>
        <dbReference type="Proteomes" id="UP000183567"/>
    </source>
</evidence>
<dbReference type="EMBL" id="LVVM01002752">
    <property type="protein sequence ID" value="OJA15994.1"/>
    <property type="molecule type" value="Genomic_DNA"/>
</dbReference>
<reference evidence="1 2" key="1">
    <citation type="submission" date="2016-03" db="EMBL/GenBank/DDBJ databases">
        <title>Comparative genomics of the ectomycorrhizal sister species Rhizopogon vinicolor and Rhizopogon vesiculosus (Basidiomycota: Boletales) reveals a divergence of the mating type B locus.</title>
        <authorList>
            <person name="Mujic A.B."/>
            <person name="Kuo A."/>
            <person name="Tritt A."/>
            <person name="Lipzen A."/>
            <person name="Chen C."/>
            <person name="Johnson J."/>
            <person name="Sharma A."/>
            <person name="Barry K."/>
            <person name="Grigoriev I.V."/>
            <person name="Spatafora J.W."/>
        </authorList>
    </citation>
    <scope>NUCLEOTIDE SEQUENCE [LARGE SCALE GENOMIC DNA]</scope>
    <source>
        <strain evidence="1 2">AM-OR11-056</strain>
    </source>
</reference>
<dbReference type="Proteomes" id="UP000183567">
    <property type="component" value="Unassembled WGS sequence"/>
</dbReference>
<accession>A0A1J8R2J1</accession>
<dbReference type="OrthoDB" id="3258386at2759"/>
<comment type="caution">
    <text evidence="1">The sequence shown here is derived from an EMBL/GenBank/DDBJ whole genome shotgun (WGS) entry which is preliminary data.</text>
</comment>
<dbReference type="SUPFAM" id="SSF52047">
    <property type="entry name" value="RNI-like"/>
    <property type="match status" value="1"/>
</dbReference>
<dbReference type="Gene3D" id="3.80.10.10">
    <property type="entry name" value="Ribonuclease Inhibitor"/>
    <property type="match status" value="1"/>
</dbReference>
<organism evidence="1 2">
    <name type="scientific">Rhizopogon vesiculosus</name>
    <dbReference type="NCBI Taxonomy" id="180088"/>
    <lineage>
        <taxon>Eukaryota</taxon>
        <taxon>Fungi</taxon>
        <taxon>Dikarya</taxon>
        <taxon>Basidiomycota</taxon>
        <taxon>Agaricomycotina</taxon>
        <taxon>Agaricomycetes</taxon>
        <taxon>Agaricomycetidae</taxon>
        <taxon>Boletales</taxon>
        <taxon>Suillineae</taxon>
        <taxon>Rhizopogonaceae</taxon>
        <taxon>Rhizopogon</taxon>
    </lineage>
</organism>
<evidence type="ECO:0000313" key="1">
    <source>
        <dbReference type="EMBL" id="OJA15994.1"/>
    </source>
</evidence>
<gene>
    <name evidence="1" type="ORF">AZE42_10253</name>
</gene>
<dbReference type="InterPro" id="IPR032675">
    <property type="entry name" value="LRR_dom_sf"/>
</dbReference>
<dbReference type="AlphaFoldDB" id="A0A1J8R2J1"/>